<dbReference type="STRING" id="1453498.LG45_06515"/>
<reference evidence="1 2" key="1">
    <citation type="submission" date="2014-09" db="EMBL/GenBank/DDBJ databases">
        <title>Whole Genome Shotgun of Flavobacterium aquatile LMG 4008.</title>
        <authorList>
            <person name="Gale A.N."/>
            <person name="Pipes S.E."/>
            <person name="Newman J.D."/>
        </authorList>
    </citation>
    <scope>NUCLEOTIDE SEQUENCE [LARGE SCALE GENOMIC DNA]</scope>
    <source>
        <strain evidence="1 2">LMG 4008</strain>
    </source>
</reference>
<dbReference type="EMBL" id="JRHH01000003">
    <property type="protein sequence ID" value="KGD67955.1"/>
    <property type="molecule type" value="Genomic_DNA"/>
</dbReference>
<accession>A0A095UZD4</accession>
<gene>
    <name evidence="1" type="ORF">LG45_06515</name>
</gene>
<dbReference type="eggNOG" id="COG1629">
    <property type="taxonomic scope" value="Bacteria"/>
</dbReference>
<dbReference type="AlphaFoldDB" id="A0A095UZD4"/>
<dbReference type="OrthoDB" id="679547at2"/>
<evidence type="ECO:0000313" key="1">
    <source>
        <dbReference type="EMBL" id="KGD67955.1"/>
    </source>
</evidence>
<evidence type="ECO:0008006" key="3">
    <source>
        <dbReference type="Google" id="ProtNLM"/>
    </source>
</evidence>
<sequence>MNILKHTFILANILITSSIYSQSKSITQEVVTSKLSEYYKLERENIHLHLNKNNYLTTESIWFKGYIIEKKSKLPFSTSSNIYVSLLDNNGTIIETKLHFSENSTFEGLIKLNPSIKTGKYYIHTYTNFMNNFSEDESSLFEINIINPIEKKIIENKKINLENIEMSFYPESGVFLEGIINIIGVKISDCNGNGISLKDIEIINSKEKSITFFSTDANGYGKISLNPEKNETYKAIIKTKELNIEKILPNHQSQGVVLSVNNFAMKDKTLISLNTNPNTKNESYSIVINQNENVSLSTFSFKEDEYQKNISLGNDQFLEGLNTVTITNSNGKKIGERIIYNPPKNLDKLEIVSHYIKNDSIIVTAKSPILSGSLSISILPDHENHNIEKSIYNSLIFDNQINNSIKNINYYINNFSKSKHFELDNVLITQTNKYDLEKTLTNEDPIKKFEFDNGLTIKGTINDFIYNEKSENFITMNSLLYGINEQVKVNNKNEFIFENIVAIDSTSIYFTLLNSKGEEKLLNMFSTITNNNRKFYKKINIKSSNCFDNLIEVNDFIFPKIKNAYILEEVSIENKKKPEKFSDKPNINNSYSRGFKINDELVGTFRDVLSFIRAHGYNVSEVGAEVYISKNSRNSFSENNSPTVFYDGFPIESNNFLKDMRLDEIDEIYINKSGFGGGIDASNGVIKIFSKPITSKAGKAKLKAKMFTVKDGFQPYKSFTNPNYSNYHDDSFKKFGTIHWIPNINTDVNGNFKFSIPNLYQKTIKIVIEGISSDGKLLSEIKTISIP</sequence>
<protein>
    <recommendedName>
        <fullName evidence="3">TonB-dependent receptor plug domain-containing protein</fullName>
    </recommendedName>
</protein>
<dbReference type="Gene3D" id="2.60.40.1930">
    <property type="match status" value="1"/>
</dbReference>
<evidence type="ECO:0000313" key="2">
    <source>
        <dbReference type="Proteomes" id="UP000029554"/>
    </source>
</evidence>
<dbReference type="RefSeq" id="WP_035125546.1">
    <property type="nucleotide sequence ID" value="NZ_JRHH01000003.1"/>
</dbReference>
<comment type="caution">
    <text evidence="1">The sequence shown here is derived from an EMBL/GenBank/DDBJ whole genome shotgun (WGS) entry which is preliminary data.</text>
</comment>
<keyword evidence="2" id="KW-1185">Reference proteome</keyword>
<dbReference type="Proteomes" id="UP000029554">
    <property type="component" value="Unassembled WGS sequence"/>
</dbReference>
<organism evidence="1 2">
    <name type="scientific">Flavobacterium aquatile LMG 4008 = ATCC 11947</name>
    <dbReference type="NCBI Taxonomy" id="1453498"/>
    <lineage>
        <taxon>Bacteria</taxon>
        <taxon>Pseudomonadati</taxon>
        <taxon>Bacteroidota</taxon>
        <taxon>Flavobacteriia</taxon>
        <taxon>Flavobacteriales</taxon>
        <taxon>Flavobacteriaceae</taxon>
        <taxon>Flavobacterium</taxon>
    </lineage>
</organism>
<proteinExistence type="predicted"/>
<name>A0A095UZD4_9FLAO</name>